<name>G9Y6M4_HAFAL</name>
<comment type="caution">
    <text evidence="1">The sequence shown here is derived from an EMBL/GenBank/DDBJ whole genome shotgun (WGS) entry which is preliminary data.</text>
</comment>
<dbReference type="EMBL" id="AGCI01000048">
    <property type="protein sequence ID" value="EHM42724.1"/>
    <property type="molecule type" value="Genomic_DNA"/>
</dbReference>
<evidence type="ECO:0000313" key="1">
    <source>
        <dbReference type="EMBL" id="EHM42724.1"/>
    </source>
</evidence>
<gene>
    <name evidence="1" type="ORF">HMPREF0454_02124</name>
</gene>
<proteinExistence type="predicted"/>
<organism evidence="1 2">
    <name type="scientific">Hafnia alvei ATCC 51873</name>
    <dbReference type="NCBI Taxonomy" id="1002364"/>
    <lineage>
        <taxon>Bacteria</taxon>
        <taxon>Pseudomonadati</taxon>
        <taxon>Pseudomonadota</taxon>
        <taxon>Gammaproteobacteria</taxon>
        <taxon>Enterobacterales</taxon>
        <taxon>Hafniaceae</taxon>
        <taxon>Hafnia</taxon>
    </lineage>
</organism>
<accession>G9Y6M4</accession>
<reference evidence="1 2" key="1">
    <citation type="submission" date="2011-08" db="EMBL/GenBank/DDBJ databases">
        <authorList>
            <person name="Weinstock G."/>
            <person name="Sodergren E."/>
            <person name="Clifton S."/>
            <person name="Fulton L."/>
            <person name="Fulton B."/>
            <person name="Courtney L."/>
            <person name="Fronick C."/>
            <person name="Harrison M."/>
            <person name="Strong C."/>
            <person name="Farmer C."/>
            <person name="Delahaunty K."/>
            <person name="Markovic C."/>
            <person name="Hall O."/>
            <person name="Minx P."/>
            <person name="Tomlinson C."/>
            <person name="Mitreva M."/>
            <person name="Hou S."/>
            <person name="Chen J."/>
            <person name="Wollam A."/>
            <person name="Pepin K.H."/>
            <person name="Johnson M."/>
            <person name="Bhonagiri V."/>
            <person name="Zhang X."/>
            <person name="Suruliraj S."/>
            <person name="Warren W."/>
            <person name="Chinwalla A."/>
            <person name="Mardis E.R."/>
            <person name="Wilson R.K."/>
        </authorList>
    </citation>
    <scope>NUCLEOTIDE SEQUENCE [LARGE SCALE GENOMIC DNA]</scope>
    <source>
        <strain evidence="1 2">ATCC 51873</strain>
    </source>
</reference>
<protein>
    <submittedName>
        <fullName evidence="1">Uncharacterized protein</fullName>
    </submittedName>
</protein>
<dbReference type="PATRIC" id="fig|1002364.3.peg.1921"/>
<dbReference type="Proteomes" id="UP000005959">
    <property type="component" value="Unassembled WGS sequence"/>
</dbReference>
<dbReference type="AlphaFoldDB" id="G9Y6M4"/>
<sequence length="45" mass="5208">MERGLQKPAADFAEKLSRFYGGVITEIEILYPERFIQNELCKSSE</sequence>
<dbReference type="HOGENOM" id="CLU_3200469_0_0_6"/>
<evidence type="ECO:0000313" key="2">
    <source>
        <dbReference type="Proteomes" id="UP000005959"/>
    </source>
</evidence>